<keyword evidence="4" id="KW-1185">Reference proteome</keyword>
<dbReference type="RefSeq" id="WP_406647820.1">
    <property type="nucleotide sequence ID" value="NZ_CP123584.1"/>
</dbReference>
<feature type="domain" description="Activator of Hsp90 ATPase homologue 1/2-like C-terminal" evidence="2">
    <location>
        <begin position="12"/>
        <end position="141"/>
    </location>
</feature>
<reference evidence="3 4" key="1">
    <citation type="submission" date="2023-04" db="EMBL/GenBank/DDBJ databases">
        <title>Complete genome sequence of Alisedimentitalea scapharcae.</title>
        <authorList>
            <person name="Rong J.-C."/>
            <person name="Yi M.-L."/>
            <person name="Zhao Q."/>
        </authorList>
    </citation>
    <scope>NUCLEOTIDE SEQUENCE [LARGE SCALE GENOMIC DNA]</scope>
    <source>
        <strain evidence="3 4">KCTC 42119</strain>
    </source>
</reference>
<comment type="similarity">
    <text evidence="1">Belongs to the AHA1 family.</text>
</comment>
<gene>
    <name evidence="3" type="ORF">QEZ52_02835</name>
</gene>
<name>A0ABZ2XTS5_9RHOB</name>
<evidence type="ECO:0000313" key="4">
    <source>
        <dbReference type="Proteomes" id="UP001623232"/>
    </source>
</evidence>
<protein>
    <submittedName>
        <fullName evidence="3">SRPBCC domain-containing protein</fullName>
    </submittedName>
</protein>
<dbReference type="EMBL" id="CP123584">
    <property type="protein sequence ID" value="WZK89500.1"/>
    <property type="molecule type" value="Genomic_DNA"/>
</dbReference>
<dbReference type="Proteomes" id="UP001623232">
    <property type="component" value="Chromosome"/>
</dbReference>
<dbReference type="InterPro" id="IPR013538">
    <property type="entry name" value="ASHA1/2-like_C"/>
</dbReference>
<sequence length="143" mass="16043">MTDLRLERDFPVTPDRLYVWLTDPAKLLQWWGPEGMTIGEHDLNLTKPGPWLSVMVGDDSGQKFKVSGQVTHVDPPKSVGFTWGWHDDQDQRGPESHVTFSVSETATGARLTIDHRDLDDSEMSASHERGWSSALSKLTAKLN</sequence>
<dbReference type="InterPro" id="IPR023393">
    <property type="entry name" value="START-like_dom_sf"/>
</dbReference>
<evidence type="ECO:0000313" key="3">
    <source>
        <dbReference type="EMBL" id="WZK89500.1"/>
    </source>
</evidence>
<proteinExistence type="inferred from homology"/>
<evidence type="ECO:0000256" key="1">
    <source>
        <dbReference type="ARBA" id="ARBA00006817"/>
    </source>
</evidence>
<evidence type="ECO:0000259" key="2">
    <source>
        <dbReference type="Pfam" id="PF08327"/>
    </source>
</evidence>
<dbReference type="Gene3D" id="3.30.530.20">
    <property type="match status" value="1"/>
</dbReference>
<dbReference type="CDD" id="cd07814">
    <property type="entry name" value="SRPBCC_CalC_Aha1-like"/>
    <property type="match status" value="1"/>
</dbReference>
<organism evidence="3 4">
    <name type="scientific">Aliisedimentitalea scapharcae</name>
    <dbReference type="NCBI Taxonomy" id="1524259"/>
    <lineage>
        <taxon>Bacteria</taxon>
        <taxon>Pseudomonadati</taxon>
        <taxon>Pseudomonadota</taxon>
        <taxon>Alphaproteobacteria</taxon>
        <taxon>Rhodobacterales</taxon>
        <taxon>Roseobacteraceae</taxon>
        <taxon>Aliisedimentitalea</taxon>
    </lineage>
</organism>
<dbReference type="Pfam" id="PF08327">
    <property type="entry name" value="AHSA1"/>
    <property type="match status" value="1"/>
</dbReference>
<accession>A0ABZ2XTS5</accession>
<dbReference type="SUPFAM" id="SSF55961">
    <property type="entry name" value="Bet v1-like"/>
    <property type="match status" value="1"/>
</dbReference>